<gene>
    <name evidence="9" type="ORF">PTD2_12639</name>
</gene>
<dbReference type="InterPro" id="IPR003660">
    <property type="entry name" value="HAMP_dom"/>
</dbReference>
<dbReference type="FunFam" id="1.10.287.950:FF:000001">
    <property type="entry name" value="Methyl-accepting chemotaxis sensory transducer"/>
    <property type="match status" value="1"/>
</dbReference>
<dbReference type="CDD" id="cd11386">
    <property type="entry name" value="MCP_signal"/>
    <property type="match status" value="1"/>
</dbReference>
<dbReference type="GO" id="GO:0006935">
    <property type="term" value="P:chemotaxis"/>
    <property type="evidence" value="ECO:0007669"/>
    <property type="project" value="InterPro"/>
</dbReference>
<dbReference type="PROSITE" id="PS50111">
    <property type="entry name" value="CHEMOTAXIS_TRANSDUC_2"/>
    <property type="match status" value="1"/>
</dbReference>
<evidence type="ECO:0000313" key="10">
    <source>
        <dbReference type="Proteomes" id="UP000006201"/>
    </source>
</evidence>
<comment type="similarity">
    <text evidence="3">Belongs to the methyl-accepting chemotaxis (MCP) protein family.</text>
</comment>
<dbReference type="PANTHER" id="PTHR32089">
    <property type="entry name" value="METHYL-ACCEPTING CHEMOTAXIS PROTEIN MCPB"/>
    <property type="match status" value="1"/>
</dbReference>
<dbReference type="GO" id="GO:0004888">
    <property type="term" value="F:transmembrane signaling receptor activity"/>
    <property type="evidence" value="ECO:0007669"/>
    <property type="project" value="InterPro"/>
</dbReference>
<dbReference type="Pfam" id="PF00015">
    <property type="entry name" value="MCPsignal"/>
    <property type="match status" value="1"/>
</dbReference>
<dbReference type="GO" id="GO:0007165">
    <property type="term" value="P:signal transduction"/>
    <property type="evidence" value="ECO:0007669"/>
    <property type="project" value="UniProtKB-KW"/>
</dbReference>
<dbReference type="InterPro" id="IPR004089">
    <property type="entry name" value="MCPsignal_dom"/>
</dbReference>
<evidence type="ECO:0000256" key="1">
    <source>
        <dbReference type="ARBA" id="ARBA00004370"/>
    </source>
</evidence>
<dbReference type="Gene3D" id="1.10.287.950">
    <property type="entry name" value="Methyl-accepting chemotaxis protein"/>
    <property type="match status" value="1"/>
</dbReference>
<dbReference type="GO" id="GO:0016020">
    <property type="term" value="C:membrane"/>
    <property type="evidence" value="ECO:0007669"/>
    <property type="project" value="UniProtKB-SubCell"/>
</dbReference>
<evidence type="ECO:0000256" key="4">
    <source>
        <dbReference type="PROSITE-ProRule" id="PRU00284"/>
    </source>
</evidence>
<dbReference type="RefSeq" id="WP_009837540.1">
    <property type="nucleotide sequence ID" value="NZ_AAOH01000002.1"/>
</dbReference>
<proteinExistence type="inferred from homology"/>
<sequence length="771" mass="85539">MNLKVKIVSSFSVLVALSLIVLSLVLGHYSSNKASQTLTDQISERLIGLRDAKKEQLNDYFQLIDDQIITLASSETLIEASADFIKEFHLFDNSKPDPTMLSKYYHDEFIDKYQQQNNKSIEVSPLFSLLDQPAIHFQNLYIAQNQYPLGSKNKLINATDDSGYTKLHQRYHEFLNQYLERFGYYDIFVADVNTGHVVYSVYKEIDFATSLLNGPFKDTGLAQAFNHAKTLKAGEIAFSDFQEYLPSYDAAAAFIATPIVKENNTIAVLIFQMPIDKINAITTYNQQWSSRGLGQSGETYLVGQNHKMRSLSRSLIEDKSNYLASIKQSGESAQTIVNIDRKNTSVGFQTINNESIKKALAGESGIMTVNDYRGIAVISAYTQLNFHGQTWALVNEIDESEAFTDIKTLVSNITLITLGTTSLMLFLSFLAALYLSNYIVTPIRKLSNFIRSTADTMDLSQRVDESLISKDEIGIVMNSFNQMLDTFDNTLLSVNKASEHLSNELQQLQLHFNDVISKTRTQTDLTIQISAAMEQMATTSEDVAFNAQQTSDASHGAVEEAEKGNQDVSRNLDASKRLSDAMESTSKQMEQLEEKTKSISTVLDVIRSIADQTNLLALNAAIEAARAGDQGRGFSVVADEVRTLAQRTQESTTEINQIIQTLQQGSESSMQAMKISHDLAAHTLTSAEDTGTSLQSINEQIHKIEAFNEQMATAATEQSAVARDVTKQVSDITNLANENDASIQAASESANLALNESNEVKQQIAKFKLSE</sequence>
<accession>A4C6R2</accession>
<dbReference type="SUPFAM" id="SSF58104">
    <property type="entry name" value="Methyl-accepting chemotaxis protein (MCP) signaling domain"/>
    <property type="match status" value="1"/>
</dbReference>
<organism evidence="9 10">
    <name type="scientific">Pseudoalteromonas tunicata D2</name>
    <dbReference type="NCBI Taxonomy" id="87626"/>
    <lineage>
        <taxon>Bacteria</taxon>
        <taxon>Pseudomonadati</taxon>
        <taxon>Pseudomonadota</taxon>
        <taxon>Gammaproteobacteria</taxon>
        <taxon>Alteromonadales</taxon>
        <taxon>Pseudoalteromonadaceae</taxon>
        <taxon>Pseudoalteromonas</taxon>
    </lineage>
</organism>
<dbReference type="PRINTS" id="PR00260">
    <property type="entry name" value="CHEMTRNSDUCR"/>
</dbReference>
<evidence type="ECO:0000256" key="3">
    <source>
        <dbReference type="ARBA" id="ARBA00029447"/>
    </source>
</evidence>
<evidence type="ECO:0000259" key="8">
    <source>
        <dbReference type="PROSITE" id="PS50885"/>
    </source>
</evidence>
<dbReference type="EMBL" id="AAOH01000002">
    <property type="protein sequence ID" value="EAR29666.1"/>
    <property type="molecule type" value="Genomic_DNA"/>
</dbReference>
<keyword evidence="6" id="KW-1133">Transmembrane helix</keyword>
<dbReference type="PROSITE" id="PS50885">
    <property type="entry name" value="HAMP"/>
    <property type="match status" value="1"/>
</dbReference>
<evidence type="ECO:0000256" key="6">
    <source>
        <dbReference type="SAM" id="Phobius"/>
    </source>
</evidence>
<keyword evidence="6" id="KW-0472">Membrane</keyword>
<feature type="region of interest" description="Disordered" evidence="5">
    <location>
        <begin position="548"/>
        <end position="571"/>
    </location>
</feature>
<keyword evidence="2 4" id="KW-0807">Transducer</keyword>
<reference evidence="9 10" key="1">
    <citation type="submission" date="2006-02" db="EMBL/GenBank/DDBJ databases">
        <authorList>
            <person name="Moran M.A."/>
            <person name="Kjelleberg S."/>
            <person name="Egan S."/>
            <person name="Saunders N."/>
            <person name="Thomas T."/>
            <person name="Ferriera S."/>
            <person name="Johnson J."/>
            <person name="Kravitz S."/>
            <person name="Halpern A."/>
            <person name="Remington K."/>
            <person name="Beeson K."/>
            <person name="Tran B."/>
            <person name="Rogers Y.-H."/>
            <person name="Friedman R."/>
            <person name="Venter J.C."/>
        </authorList>
    </citation>
    <scope>NUCLEOTIDE SEQUENCE [LARGE SCALE GENOMIC DNA]</scope>
    <source>
        <strain evidence="9 10">D2</strain>
    </source>
</reference>
<protein>
    <submittedName>
        <fullName evidence="9">Methyl-accepting chemotaxis protein</fullName>
    </submittedName>
</protein>
<dbReference type="SMART" id="SM00283">
    <property type="entry name" value="MA"/>
    <property type="match status" value="1"/>
</dbReference>
<feature type="domain" description="Methyl-accepting transducer" evidence="7">
    <location>
        <begin position="497"/>
        <end position="733"/>
    </location>
</feature>
<dbReference type="HOGENOM" id="CLU_000445_107_19_6"/>
<evidence type="ECO:0000259" key="7">
    <source>
        <dbReference type="PROSITE" id="PS50111"/>
    </source>
</evidence>
<dbReference type="Proteomes" id="UP000006201">
    <property type="component" value="Unassembled WGS sequence"/>
</dbReference>
<dbReference type="STRING" id="87626.PTD2_12639"/>
<name>A4C6R2_9GAMM</name>
<feature type="transmembrane region" description="Helical" evidence="6">
    <location>
        <begin position="413"/>
        <end position="435"/>
    </location>
</feature>
<evidence type="ECO:0000256" key="5">
    <source>
        <dbReference type="SAM" id="MobiDB-lite"/>
    </source>
</evidence>
<dbReference type="AlphaFoldDB" id="A4C6R2"/>
<dbReference type="Gene3D" id="3.30.450.20">
    <property type="entry name" value="PAS domain"/>
    <property type="match status" value="1"/>
</dbReference>
<dbReference type="eggNOG" id="COG0840">
    <property type="taxonomic scope" value="Bacteria"/>
</dbReference>
<dbReference type="CDD" id="cd06225">
    <property type="entry name" value="HAMP"/>
    <property type="match status" value="1"/>
</dbReference>
<comment type="subcellular location">
    <subcellularLocation>
        <location evidence="1">Membrane</location>
    </subcellularLocation>
</comment>
<dbReference type="OrthoDB" id="9806704at2"/>
<evidence type="ECO:0000256" key="2">
    <source>
        <dbReference type="ARBA" id="ARBA00023224"/>
    </source>
</evidence>
<evidence type="ECO:0000313" key="9">
    <source>
        <dbReference type="EMBL" id="EAR29666.1"/>
    </source>
</evidence>
<keyword evidence="6" id="KW-0812">Transmembrane</keyword>
<keyword evidence="10" id="KW-1185">Reference proteome</keyword>
<dbReference type="PANTHER" id="PTHR32089:SF120">
    <property type="entry name" value="METHYL-ACCEPTING CHEMOTAXIS PROTEIN TLPQ"/>
    <property type="match status" value="1"/>
</dbReference>
<feature type="domain" description="HAMP" evidence="8">
    <location>
        <begin position="437"/>
        <end position="492"/>
    </location>
</feature>
<comment type="caution">
    <text evidence="9">The sequence shown here is derived from an EMBL/GenBank/DDBJ whole genome shotgun (WGS) entry which is preliminary data.</text>
</comment>
<dbReference type="Pfam" id="PF00672">
    <property type="entry name" value="HAMP"/>
    <property type="match status" value="1"/>
</dbReference>
<dbReference type="InterPro" id="IPR004090">
    <property type="entry name" value="Chemotax_Me-accpt_rcpt"/>
</dbReference>